<reference evidence="2" key="3">
    <citation type="submission" date="2015-04" db="UniProtKB">
        <authorList>
            <consortium name="EnsemblPlants"/>
        </authorList>
    </citation>
    <scope>IDENTIFICATION</scope>
    <source>
        <strain evidence="2">cv. Jemalong A17</strain>
    </source>
</reference>
<protein>
    <submittedName>
        <fullName evidence="1 2">Uncharacterized protein</fullName>
    </submittedName>
</protein>
<organism evidence="1 3">
    <name type="scientific">Medicago truncatula</name>
    <name type="common">Barrel medic</name>
    <name type="synonym">Medicago tribuloides</name>
    <dbReference type="NCBI Taxonomy" id="3880"/>
    <lineage>
        <taxon>Eukaryota</taxon>
        <taxon>Viridiplantae</taxon>
        <taxon>Streptophyta</taxon>
        <taxon>Embryophyta</taxon>
        <taxon>Tracheophyta</taxon>
        <taxon>Spermatophyta</taxon>
        <taxon>Magnoliopsida</taxon>
        <taxon>eudicotyledons</taxon>
        <taxon>Gunneridae</taxon>
        <taxon>Pentapetalae</taxon>
        <taxon>rosids</taxon>
        <taxon>fabids</taxon>
        <taxon>Fabales</taxon>
        <taxon>Fabaceae</taxon>
        <taxon>Papilionoideae</taxon>
        <taxon>50 kb inversion clade</taxon>
        <taxon>NPAAA clade</taxon>
        <taxon>Hologalegina</taxon>
        <taxon>IRL clade</taxon>
        <taxon>Trifolieae</taxon>
        <taxon>Medicago</taxon>
    </lineage>
</organism>
<reference evidence="1 3" key="1">
    <citation type="journal article" date="2011" name="Nature">
        <title>The Medicago genome provides insight into the evolution of rhizobial symbioses.</title>
        <authorList>
            <person name="Young N.D."/>
            <person name="Debelle F."/>
            <person name="Oldroyd G.E."/>
            <person name="Geurts R."/>
            <person name="Cannon S.B."/>
            <person name="Udvardi M.K."/>
            <person name="Benedito V.A."/>
            <person name="Mayer K.F."/>
            <person name="Gouzy J."/>
            <person name="Schoof H."/>
            <person name="Van de Peer Y."/>
            <person name="Proost S."/>
            <person name="Cook D.R."/>
            <person name="Meyers B.C."/>
            <person name="Spannagl M."/>
            <person name="Cheung F."/>
            <person name="De Mita S."/>
            <person name="Krishnakumar V."/>
            <person name="Gundlach H."/>
            <person name="Zhou S."/>
            <person name="Mudge J."/>
            <person name="Bharti A.K."/>
            <person name="Murray J.D."/>
            <person name="Naoumkina M.A."/>
            <person name="Rosen B."/>
            <person name="Silverstein K.A."/>
            <person name="Tang H."/>
            <person name="Rombauts S."/>
            <person name="Zhao P.X."/>
            <person name="Zhou P."/>
            <person name="Barbe V."/>
            <person name="Bardou P."/>
            <person name="Bechner M."/>
            <person name="Bellec A."/>
            <person name="Berger A."/>
            <person name="Berges H."/>
            <person name="Bidwell S."/>
            <person name="Bisseling T."/>
            <person name="Choisne N."/>
            <person name="Couloux A."/>
            <person name="Denny R."/>
            <person name="Deshpande S."/>
            <person name="Dai X."/>
            <person name="Doyle J.J."/>
            <person name="Dudez A.M."/>
            <person name="Farmer A.D."/>
            <person name="Fouteau S."/>
            <person name="Franken C."/>
            <person name="Gibelin C."/>
            <person name="Gish J."/>
            <person name="Goldstein S."/>
            <person name="Gonzalez A.J."/>
            <person name="Green P.J."/>
            <person name="Hallab A."/>
            <person name="Hartog M."/>
            <person name="Hua A."/>
            <person name="Humphray S.J."/>
            <person name="Jeong D.H."/>
            <person name="Jing Y."/>
            <person name="Jocker A."/>
            <person name="Kenton S.M."/>
            <person name="Kim D.J."/>
            <person name="Klee K."/>
            <person name="Lai H."/>
            <person name="Lang C."/>
            <person name="Lin S."/>
            <person name="Macmil S.L."/>
            <person name="Magdelenat G."/>
            <person name="Matthews L."/>
            <person name="McCorrison J."/>
            <person name="Monaghan E.L."/>
            <person name="Mun J.H."/>
            <person name="Najar F.Z."/>
            <person name="Nicholson C."/>
            <person name="Noirot C."/>
            <person name="O'Bleness M."/>
            <person name="Paule C.R."/>
            <person name="Poulain J."/>
            <person name="Prion F."/>
            <person name="Qin B."/>
            <person name="Qu C."/>
            <person name="Retzel E.F."/>
            <person name="Riddle C."/>
            <person name="Sallet E."/>
            <person name="Samain S."/>
            <person name="Samson N."/>
            <person name="Sanders I."/>
            <person name="Saurat O."/>
            <person name="Scarpelli C."/>
            <person name="Schiex T."/>
            <person name="Segurens B."/>
            <person name="Severin A.J."/>
            <person name="Sherrier D.J."/>
            <person name="Shi R."/>
            <person name="Sims S."/>
            <person name="Singer S.R."/>
            <person name="Sinharoy S."/>
            <person name="Sterck L."/>
            <person name="Viollet A."/>
            <person name="Wang B.B."/>
            <person name="Wang K."/>
            <person name="Wang M."/>
            <person name="Wang X."/>
            <person name="Warfsmann J."/>
            <person name="Weissenbach J."/>
            <person name="White D.D."/>
            <person name="White J.D."/>
            <person name="Wiley G.B."/>
            <person name="Wincker P."/>
            <person name="Xing Y."/>
            <person name="Yang L."/>
            <person name="Yao Z."/>
            <person name="Ying F."/>
            <person name="Zhai J."/>
            <person name="Zhou L."/>
            <person name="Zuber A."/>
            <person name="Denarie J."/>
            <person name="Dixon R.A."/>
            <person name="May G.D."/>
            <person name="Schwartz D.C."/>
            <person name="Rogers J."/>
            <person name="Quetier F."/>
            <person name="Town C.D."/>
            <person name="Roe B.A."/>
        </authorList>
    </citation>
    <scope>NUCLEOTIDE SEQUENCE [LARGE SCALE GENOMIC DNA]</scope>
    <source>
        <strain evidence="1">A17</strain>
        <strain evidence="2 3">cv. Jemalong A17</strain>
    </source>
</reference>
<evidence type="ECO:0000313" key="2">
    <source>
        <dbReference type="EnsemblPlants" id="KEH34375"/>
    </source>
</evidence>
<dbReference type="EnsemblPlants" id="KEH34375">
    <property type="protein sequence ID" value="KEH34375"/>
    <property type="gene ID" value="MTR_3g465500"/>
</dbReference>
<evidence type="ECO:0000313" key="3">
    <source>
        <dbReference type="Proteomes" id="UP000002051"/>
    </source>
</evidence>
<gene>
    <name evidence="1" type="ordered locus">MTR_3g465500</name>
</gene>
<sequence>MSLSCSNFQSMLFSPSQAFWYRLGIWKCAPLQDLRLNSLWYQFQGAKRKVRHQRETEASQLGWHTTETPILYRLSNT</sequence>
<dbReference type="AlphaFoldDB" id="A0A072V8A3"/>
<proteinExistence type="predicted"/>
<name>A0A072V8A3_MEDTR</name>
<keyword evidence="3" id="KW-1185">Reference proteome</keyword>
<evidence type="ECO:0000313" key="1">
    <source>
        <dbReference type="EMBL" id="KEH34375.1"/>
    </source>
</evidence>
<dbReference type="HOGENOM" id="CLU_2641828_0_0_1"/>
<reference evidence="1 3" key="2">
    <citation type="journal article" date="2014" name="BMC Genomics">
        <title>An improved genome release (version Mt4.0) for the model legume Medicago truncatula.</title>
        <authorList>
            <person name="Tang H."/>
            <person name="Krishnakumar V."/>
            <person name="Bidwell S."/>
            <person name="Rosen B."/>
            <person name="Chan A."/>
            <person name="Zhou S."/>
            <person name="Gentzbittel L."/>
            <person name="Childs K.L."/>
            <person name="Yandell M."/>
            <person name="Gundlach H."/>
            <person name="Mayer K.F."/>
            <person name="Schwartz D.C."/>
            <person name="Town C.D."/>
        </authorList>
    </citation>
    <scope>GENOME REANNOTATION</scope>
    <source>
        <strain evidence="1">A17</strain>
        <strain evidence="2 3">cv. Jemalong A17</strain>
    </source>
</reference>
<dbReference type="Proteomes" id="UP000002051">
    <property type="component" value="Chromosome 3"/>
</dbReference>
<accession>A0A072V8A3</accession>
<dbReference type="EMBL" id="CM001219">
    <property type="protein sequence ID" value="KEH34375.1"/>
    <property type="molecule type" value="Genomic_DNA"/>
</dbReference>